<accession>A0AAF3EA27</accession>
<feature type="region of interest" description="Disordered" evidence="1">
    <location>
        <begin position="49"/>
        <end position="69"/>
    </location>
</feature>
<sequence>MDNEIYVRHGNDHFSFQTQLYPIPQFTEAISCPQTDPFVYMPMLRDCGDTSSSSTSSPPHHPTNYNFPINKRRISTRRRKAANDRERKRMRSINHGFESLRCHLPETPFEKKLSKVDTLKQAIAYIQGLSDLLEAHAVPLPTQIPPVLRVAQYDQKTGTRSIVEMTWRTDSDQYSRSFRLSDGRKIAKQSAVWTPSIETFENLIKMKSES</sequence>
<name>A0AAF3EA27_9BILA</name>
<reference evidence="4" key="1">
    <citation type="submission" date="2024-02" db="UniProtKB">
        <authorList>
            <consortium name="WormBaseParasite"/>
        </authorList>
    </citation>
    <scope>IDENTIFICATION</scope>
</reference>
<dbReference type="PANTHER" id="PTHR23349">
    <property type="entry name" value="BASIC HELIX-LOOP-HELIX TRANSCRIPTION FACTOR, TWIST"/>
    <property type="match status" value="1"/>
</dbReference>
<dbReference type="GO" id="GO:0032502">
    <property type="term" value="P:developmental process"/>
    <property type="evidence" value="ECO:0007669"/>
    <property type="project" value="TreeGrafter"/>
</dbReference>
<organism evidence="3 4">
    <name type="scientific">Mesorhabditis belari</name>
    <dbReference type="NCBI Taxonomy" id="2138241"/>
    <lineage>
        <taxon>Eukaryota</taxon>
        <taxon>Metazoa</taxon>
        <taxon>Ecdysozoa</taxon>
        <taxon>Nematoda</taxon>
        <taxon>Chromadorea</taxon>
        <taxon>Rhabditida</taxon>
        <taxon>Rhabditina</taxon>
        <taxon>Rhabditomorpha</taxon>
        <taxon>Rhabditoidea</taxon>
        <taxon>Rhabditidae</taxon>
        <taxon>Mesorhabditinae</taxon>
        <taxon>Mesorhabditis</taxon>
    </lineage>
</organism>
<dbReference type="GO" id="GO:0000977">
    <property type="term" value="F:RNA polymerase II transcription regulatory region sequence-specific DNA binding"/>
    <property type="evidence" value="ECO:0007669"/>
    <property type="project" value="TreeGrafter"/>
</dbReference>
<dbReference type="PANTHER" id="PTHR23349:SF68">
    <property type="entry name" value="FI14601P"/>
    <property type="match status" value="1"/>
</dbReference>
<dbReference type="SMART" id="SM00353">
    <property type="entry name" value="HLH"/>
    <property type="match status" value="1"/>
</dbReference>
<evidence type="ECO:0000313" key="4">
    <source>
        <dbReference type="WBParaSite" id="MBELARI_LOCUS10771"/>
    </source>
</evidence>
<dbReference type="PROSITE" id="PS50888">
    <property type="entry name" value="BHLH"/>
    <property type="match status" value="1"/>
</dbReference>
<dbReference type="Gene3D" id="4.10.280.10">
    <property type="entry name" value="Helix-loop-helix DNA-binding domain"/>
    <property type="match status" value="1"/>
</dbReference>
<dbReference type="InterPro" id="IPR011598">
    <property type="entry name" value="bHLH_dom"/>
</dbReference>
<dbReference type="InterPro" id="IPR036638">
    <property type="entry name" value="HLH_DNA-bd_sf"/>
</dbReference>
<proteinExistence type="predicted"/>
<dbReference type="SUPFAM" id="SSF47459">
    <property type="entry name" value="HLH, helix-loop-helix DNA-binding domain"/>
    <property type="match status" value="1"/>
</dbReference>
<dbReference type="GO" id="GO:0000981">
    <property type="term" value="F:DNA-binding transcription factor activity, RNA polymerase II-specific"/>
    <property type="evidence" value="ECO:0007669"/>
    <property type="project" value="TreeGrafter"/>
</dbReference>
<evidence type="ECO:0000313" key="3">
    <source>
        <dbReference type="Proteomes" id="UP000887575"/>
    </source>
</evidence>
<dbReference type="GO" id="GO:0046983">
    <property type="term" value="F:protein dimerization activity"/>
    <property type="evidence" value="ECO:0007669"/>
    <property type="project" value="InterPro"/>
</dbReference>
<feature type="domain" description="BHLH" evidence="2">
    <location>
        <begin position="77"/>
        <end position="129"/>
    </location>
</feature>
<dbReference type="InterPro" id="IPR050283">
    <property type="entry name" value="E-box_TF_Regulators"/>
</dbReference>
<dbReference type="Proteomes" id="UP000887575">
    <property type="component" value="Unassembled WGS sequence"/>
</dbReference>
<dbReference type="WBParaSite" id="MBELARI_LOCUS10771">
    <property type="protein sequence ID" value="MBELARI_LOCUS10771"/>
    <property type="gene ID" value="MBELARI_LOCUS10771"/>
</dbReference>
<dbReference type="AlphaFoldDB" id="A0AAF3EA27"/>
<keyword evidence="3" id="KW-1185">Reference proteome</keyword>
<evidence type="ECO:0000256" key="1">
    <source>
        <dbReference type="SAM" id="MobiDB-lite"/>
    </source>
</evidence>
<protein>
    <recommendedName>
        <fullName evidence="2">BHLH domain-containing protein</fullName>
    </recommendedName>
</protein>
<evidence type="ECO:0000259" key="2">
    <source>
        <dbReference type="PROSITE" id="PS50888"/>
    </source>
</evidence>
<dbReference type="Pfam" id="PF00010">
    <property type="entry name" value="HLH"/>
    <property type="match status" value="1"/>
</dbReference>